<sequence>MAATDCIERIAGLLALDEGAAGSLLARFSAAMSAELLERGSVAIRGLGSFRISYSPPLREASESGWVYTAPSNAVLHSRRAGRDQTRDLLRTRLQMDESNLKRTSRAMHKAFSGALDRNEAIILPGFGRFTAEAHGHAVFRLEPGLLQIINSDYQDLPSIGMATPLKQRRFASLAGVAALALVCFAAGFFTVRSAMVPDLPRLPAGVFPPQEQQLPVPQPAPVSAVVPDEVLLDEGEFTIVLATFTRRMTAEREQVRFDSAGVKAVVWPARQDGRDYWRLRTGRYRFRSEAVEAMRGLPQRIAGGAYIQKVIKRVVSHGEKEL</sequence>
<dbReference type="InterPro" id="IPR007730">
    <property type="entry name" value="SPOR-like_dom"/>
</dbReference>
<evidence type="ECO:0000313" key="5">
    <source>
        <dbReference type="Proteomes" id="UP000076481"/>
    </source>
</evidence>
<keyword evidence="2" id="KW-1133">Transmembrane helix</keyword>
<evidence type="ECO:0000256" key="1">
    <source>
        <dbReference type="ARBA" id="ARBA00023125"/>
    </source>
</evidence>
<name>A0A165L2X4_PELLU</name>
<dbReference type="AlphaFoldDB" id="A0A165L2X4"/>
<organism evidence="4 5">
    <name type="scientific">Pelodictyon luteolum</name>
    <dbReference type="NCBI Taxonomy" id="1100"/>
    <lineage>
        <taxon>Bacteria</taxon>
        <taxon>Pseudomonadati</taxon>
        <taxon>Chlorobiota</taxon>
        <taxon>Chlorobiia</taxon>
        <taxon>Chlorobiales</taxon>
        <taxon>Chlorobiaceae</taxon>
        <taxon>Chlorobium/Pelodictyon group</taxon>
        <taxon>Pelodictyon</taxon>
    </lineage>
</organism>
<gene>
    <name evidence="4" type="ORF">A3K90_01910</name>
</gene>
<dbReference type="PROSITE" id="PS51724">
    <property type="entry name" value="SPOR"/>
    <property type="match status" value="1"/>
</dbReference>
<dbReference type="EMBL" id="LVWG01000036">
    <property type="protein sequence ID" value="KZK73509.1"/>
    <property type="molecule type" value="Genomic_DNA"/>
</dbReference>
<dbReference type="Pfam" id="PF05036">
    <property type="entry name" value="SPOR"/>
    <property type="match status" value="1"/>
</dbReference>
<protein>
    <recommendedName>
        <fullName evidence="3">SPOR domain-containing protein</fullName>
    </recommendedName>
</protein>
<dbReference type="GO" id="GO:0003677">
    <property type="term" value="F:DNA binding"/>
    <property type="evidence" value="ECO:0007669"/>
    <property type="project" value="UniProtKB-KW"/>
</dbReference>
<keyword evidence="1" id="KW-0238">DNA-binding</keyword>
<accession>A0A165L2X4</accession>
<evidence type="ECO:0000256" key="2">
    <source>
        <dbReference type="SAM" id="Phobius"/>
    </source>
</evidence>
<feature type="transmembrane region" description="Helical" evidence="2">
    <location>
        <begin position="171"/>
        <end position="192"/>
    </location>
</feature>
<dbReference type="GO" id="GO:0042834">
    <property type="term" value="F:peptidoglycan binding"/>
    <property type="evidence" value="ECO:0007669"/>
    <property type="project" value="InterPro"/>
</dbReference>
<evidence type="ECO:0000259" key="3">
    <source>
        <dbReference type="PROSITE" id="PS51724"/>
    </source>
</evidence>
<dbReference type="RefSeq" id="WP_303682471.1">
    <property type="nucleotide sequence ID" value="NZ_LVWG01000036.1"/>
</dbReference>
<keyword evidence="2" id="KW-0812">Transmembrane</keyword>
<reference evidence="4 5" key="1">
    <citation type="submission" date="2016-03" db="EMBL/GenBank/DDBJ databases">
        <title>Speciation and ecological success in dimly lit waters: horizontal gene transfer in a green sulfur bacteria bloom unveiled by metagenomic assembly.</title>
        <authorList>
            <person name="Llorens-Mares T."/>
            <person name="Liu Z."/>
            <person name="Allen L.Z."/>
            <person name="Rusch D.B."/>
            <person name="Craig M.T."/>
            <person name="Dupont C.L."/>
            <person name="Bryant D.A."/>
            <person name="Casamayor E.O."/>
        </authorList>
    </citation>
    <scope>NUCLEOTIDE SEQUENCE [LARGE SCALE GENOMIC DNA]</scope>
    <source>
        <strain evidence="4">CIII</strain>
    </source>
</reference>
<dbReference type="Gene3D" id="3.30.70.1070">
    <property type="entry name" value="Sporulation related repeat"/>
    <property type="match status" value="1"/>
</dbReference>
<evidence type="ECO:0000313" key="4">
    <source>
        <dbReference type="EMBL" id="KZK73509.1"/>
    </source>
</evidence>
<keyword evidence="2" id="KW-0472">Membrane</keyword>
<proteinExistence type="predicted"/>
<comment type="caution">
    <text evidence="4">The sequence shown here is derived from an EMBL/GenBank/DDBJ whole genome shotgun (WGS) entry which is preliminary data.</text>
</comment>
<dbReference type="Proteomes" id="UP000076481">
    <property type="component" value="Unassembled WGS sequence"/>
</dbReference>
<dbReference type="InterPro" id="IPR010992">
    <property type="entry name" value="IHF-like_DNA-bd_dom_sf"/>
</dbReference>
<dbReference type="SUPFAM" id="SSF110997">
    <property type="entry name" value="Sporulation related repeat"/>
    <property type="match status" value="1"/>
</dbReference>
<dbReference type="InterPro" id="IPR036680">
    <property type="entry name" value="SPOR-like_sf"/>
</dbReference>
<dbReference type="SUPFAM" id="SSF47729">
    <property type="entry name" value="IHF-like DNA-binding proteins"/>
    <property type="match status" value="1"/>
</dbReference>
<feature type="domain" description="SPOR" evidence="3">
    <location>
        <begin position="232"/>
        <end position="315"/>
    </location>
</feature>